<gene>
    <name evidence="1" type="ORF">sS8_5619</name>
</gene>
<protein>
    <submittedName>
        <fullName evidence="1">Uncharacterized protein</fullName>
    </submittedName>
</protein>
<dbReference type="KEGG" id="mmai:sS8_5619"/>
<evidence type="ECO:0000313" key="1">
    <source>
        <dbReference type="EMBL" id="BBA37536.1"/>
    </source>
</evidence>
<dbReference type="AlphaFoldDB" id="A0A286P4F7"/>
<accession>A0A286P4F7</accession>
<evidence type="ECO:0000313" key="2">
    <source>
        <dbReference type="Proteomes" id="UP000266313"/>
    </source>
</evidence>
<dbReference type="Proteomes" id="UP000266313">
    <property type="component" value="Chromosome"/>
</dbReference>
<keyword evidence="2" id="KW-1185">Reference proteome</keyword>
<proteinExistence type="predicted"/>
<reference evidence="1 2" key="1">
    <citation type="submission" date="2016-12" db="EMBL/GenBank/DDBJ databases">
        <title>Genome sequencing of Methylocaldum marinum.</title>
        <authorList>
            <person name="Takeuchi M."/>
            <person name="Kamagata Y."/>
            <person name="Hiraoka S."/>
            <person name="Oshima K."/>
            <person name="Hattori M."/>
            <person name="Iwasaki W."/>
        </authorList>
    </citation>
    <scope>NUCLEOTIDE SEQUENCE [LARGE SCALE GENOMIC DNA]</scope>
    <source>
        <strain evidence="1 2">S8</strain>
    </source>
</reference>
<dbReference type="EMBL" id="AP017928">
    <property type="protein sequence ID" value="BBA37536.1"/>
    <property type="molecule type" value="Genomic_DNA"/>
</dbReference>
<organism evidence="1 2">
    <name type="scientific">Methylocaldum marinum</name>
    <dbReference type="NCBI Taxonomy" id="1432792"/>
    <lineage>
        <taxon>Bacteria</taxon>
        <taxon>Pseudomonadati</taxon>
        <taxon>Pseudomonadota</taxon>
        <taxon>Gammaproteobacteria</taxon>
        <taxon>Methylococcales</taxon>
        <taxon>Methylococcaceae</taxon>
        <taxon>Methylocaldum</taxon>
    </lineage>
</organism>
<sequence length="53" mass="5691">MNPVGLPILFLPRYCALLHEKALVFGVFSAEAPYILGREFGAGEGAFSPRPGL</sequence>
<name>A0A286P4F7_9GAMM</name>